<keyword evidence="2" id="KW-1185">Reference proteome</keyword>
<sequence length="22" mass="2424">MCTPQLQVSKASHSIVPVTRKI</sequence>
<dbReference type="VEuPathDB" id="VectorBase:LDEU010143"/>
<dbReference type="AlphaFoldDB" id="A0A443S2Z2"/>
<reference evidence="1 2" key="1">
    <citation type="journal article" date="2018" name="Gigascience">
        <title>Genomes of trombidid mites reveal novel predicted allergens and laterally-transferred genes associated with secondary metabolism.</title>
        <authorList>
            <person name="Dong X."/>
            <person name="Chaisiri K."/>
            <person name="Xia D."/>
            <person name="Armstrong S.D."/>
            <person name="Fang Y."/>
            <person name="Donnelly M.J."/>
            <person name="Kadowaki T."/>
            <person name="McGarry J.W."/>
            <person name="Darby A.C."/>
            <person name="Makepeace B.L."/>
        </authorList>
    </citation>
    <scope>NUCLEOTIDE SEQUENCE [LARGE SCALE GENOMIC DNA]</scope>
    <source>
        <strain evidence="1">UoL-UT</strain>
    </source>
</reference>
<comment type="caution">
    <text evidence="1">The sequence shown here is derived from an EMBL/GenBank/DDBJ whole genome shotgun (WGS) entry which is preliminary data.</text>
</comment>
<evidence type="ECO:0000313" key="1">
    <source>
        <dbReference type="EMBL" id="RWS21897.1"/>
    </source>
</evidence>
<protein>
    <submittedName>
        <fullName evidence="1">Uncharacterized protein</fullName>
    </submittedName>
</protein>
<dbReference type="Proteomes" id="UP000288716">
    <property type="component" value="Unassembled WGS sequence"/>
</dbReference>
<gene>
    <name evidence="1" type="ORF">B4U80_03487</name>
</gene>
<dbReference type="EMBL" id="NCKV01010417">
    <property type="protein sequence ID" value="RWS21897.1"/>
    <property type="molecule type" value="Genomic_DNA"/>
</dbReference>
<organism evidence="1 2">
    <name type="scientific">Leptotrombidium deliense</name>
    <dbReference type="NCBI Taxonomy" id="299467"/>
    <lineage>
        <taxon>Eukaryota</taxon>
        <taxon>Metazoa</taxon>
        <taxon>Ecdysozoa</taxon>
        <taxon>Arthropoda</taxon>
        <taxon>Chelicerata</taxon>
        <taxon>Arachnida</taxon>
        <taxon>Acari</taxon>
        <taxon>Acariformes</taxon>
        <taxon>Trombidiformes</taxon>
        <taxon>Prostigmata</taxon>
        <taxon>Anystina</taxon>
        <taxon>Parasitengona</taxon>
        <taxon>Trombiculoidea</taxon>
        <taxon>Trombiculidae</taxon>
        <taxon>Leptotrombidium</taxon>
    </lineage>
</organism>
<proteinExistence type="predicted"/>
<evidence type="ECO:0000313" key="2">
    <source>
        <dbReference type="Proteomes" id="UP000288716"/>
    </source>
</evidence>
<name>A0A443S2Z2_9ACAR</name>
<accession>A0A443S2Z2</accession>